<dbReference type="InterPro" id="IPR005268">
    <property type="entry name" value="CHP00725"/>
</dbReference>
<dbReference type="SUPFAM" id="SSF102405">
    <property type="entry name" value="MCP/YpsA-like"/>
    <property type="match status" value="1"/>
</dbReference>
<dbReference type="Gene3D" id="3.40.50.450">
    <property type="match status" value="1"/>
</dbReference>
<protein>
    <submittedName>
        <fullName evidence="1">TIGR00725 family protein</fullName>
    </submittedName>
</protein>
<reference evidence="1 2" key="1">
    <citation type="journal article" date="2016" name="Nat. Commun.">
        <title>Thousands of microbial genomes shed light on interconnected biogeochemical processes in an aquifer system.</title>
        <authorList>
            <person name="Anantharaman K."/>
            <person name="Brown C.T."/>
            <person name="Hug L.A."/>
            <person name="Sharon I."/>
            <person name="Castelle C.J."/>
            <person name="Probst A.J."/>
            <person name="Thomas B.C."/>
            <person name="Singh A."/>
            <person name="Wilkins M.J."/>
            <person name="Karaoz U."/>
            <person name="Brodie E.L."/>
            <person name="Williams K.H."/>
            <person name="Hubbard S.S."/>
            <person name="Banfield J.F."/>
        </authorList>
    </citation>
    <scope>NUCLEOTIDE SEQUENCE [LARGE SCALE GENOMIC DNA]</scope>
</reference>
<accession>A0A1F8BFJ4</accession>
<name>A0A1F8BFJ4_9BACT</name>
<dbReference type="InterPro" id="IPR041164">
    <property type="entry name" value="LDcluster4"/>
</dbReference>
<dbReference type="AlphaFoldDB" id="A0A1F8BFJ4"/>
<dbReference type="EMBL" id="MGHF01000029">
    <property type="protein sequence ID" value="OGM62078.1"/>
    <property type="molecule type" value="Genomic_DNA"/>
</dbReference>
<dbReference type="Pfam" id="PF18306">
    <property type="entry name" value="LDcluster4"/>
    <property type="match status" value="1"/>
</dbReference>
<evidence type="ECO:0000313" key="1">
    <source>
        <dbReference type="EMBL" id="OGM62078.1"/>
    </source>
</evidence>
<organism evidence="1 2">
    <name type="scientific">Candidatus Woesebacteria bacterium RIFCSPLOWO2_01_FULL_39_21</name>
    <dbReference type="NCBI Taxonomy" id="1802519"/>
    <lineage>
        <taxon>Bacteria</taxon>
        <taxon>Candidatus Woeseibacteriota</taxon>
    </lineage>
</organism>
<proteinExistence type="predicted"/>
<dbReference type="STRING" id="1802519.A2961_04880"/>
<dbReference type="PANTHER" id="PTHR43393:SF3">
    <property type="entry name" value="LYSINE DECARBOXYLASE-LIKE PROTEIN"/>
    <property type="match status" value="1"/>
</dbReference>
<gene>
    <name evidence="1" type="ORF">A2961_04880</name>
</gene>
<comment type="caution">
    <text evidence="1">The sequence shown here is derived from an EMBL/GenBank/DDBJ whole genome shotgun (WGS) entry which is preliminary data.</text>
</comment>
<evidence type="ECO:0000313" key="2">
    <source>
        <dbReference type="Proteomes" id="UP000177082"/>
    </source>
</evidence>
<dbReference type="NCBIfam" id="TIGR00725">
    <property type="entry name" value="TIGR00725 family protein"/>
    <property type="match status" value="1"/>
</dbReference>
<dbReference type="PANTHER" id="PTHR43393">
    <property type="entry name" value="CYTOKININ RIBOSIDE 5'-MONOPHOSPHATE PHOSPHORIBOHYDROLASE"/>
    <property type="match status" value="1"/>
</dbReference>
<dbReference type="InterPro" id="IPR052341">
    <property type="entry name" value="LOG_family_nucleotidases"/>
</dbReference>
<dbReference type="GO" id="GO:0005829">
    <property type="term" value="C:cytosol"/>
    <property type="evidence" value="ECO:0007669"/>
    <property type="project" value="TreeGrafter"/>
</dbReference>
<dbReference type="Proteomes" id="UP000177082">
    <property type="component" value="Unassembled WGS sequence"/>
</dbReference>
<sequence>MYRNITIIGGAGVPRKSKDYQIALQVGSALNPSNHVLICGGMTGIMEAAARGAKKSGVLTIGILPETQKTDANKFIDIALTTGLRITRDTLVSVTADLVISIAGSLGTLNEAAICLKVKKDLIIVRDAKNGKLFYNALNKLCNENQKMLIKYMKVKEVVNFLKKYGH</sequence>